<dbReference type="EMBL" id="JABBWE010000060">
    <property type="protein sequence ID" value="KAG1789264.1"/>
    <property type="molecule type" value="Genomic_DNA"/>
</dbReference>
<organism evidence="1 2">
    <name type="scientific">Suillus plorans</name>
    <dbReference type="NCBI Taxonomy" id="116603"/>
    <lineage>
        <taxon>Eukaryota</taxon>
        <taxon>Fungi</taxon>
        <taxon>Dikarya</taxon>
        <taxon>Basidiomycota</taxon>
        <taxon>Agaricomycotina</taxon>
        <taxon>Agaricomycetes</taxon>
        <taxon>Agaricomycetidae</taxon>
        <taxon>Boletales</taxon>
        <taxon>Suillineae</taxon>
        <taxon>Suillaceae</taxon>
        <taxon>Suillus</taxon>
    </lineage>
</organism>
<sequence>MNALCLIGMPDWNPEIRISSAVHTLVCADPVMGAFCTFGELNNTCVLHSLYFVLYEDMSKTVSDHVTQHGPELTLLQWLPPLPIHGEDPCSPHSTKIEPTGTVNLATMIHSQSMRKMPAESNMDVALFIDLGTSLSGTNPGSVCHIFFPFFGGPDDRLALEFMMQLCTNPGISVTLVRML</sequence>
<proteinExistence type="predicted"/>
<dbReference type="OrthoDB" id="2687058at2759"/>
<dbReference type="Proteomes" id="UP000719766">
    <property type="component" value="Unassembled WGS sequence"/>
</dbReference>
<name>A0A9P7DE53_9AGAM</name>
<keyword evidence="2" id="KW-1185">Reference proteome</keyword>
<reference evidence="1" key="1">
    <citation type="journal article" date="2020" name="New Phytol.">
        <title>Comparative genomics reveals dynamic genome evolution in host specialist ectomycorrhizal fungi.</title>
        <authorList>
            <person name="Lofgren L.A."/>
            <person name="Nguyen N.H."/>
            <person name="Vilgalys R."/>
            <person name="Ruytinx J."/>
            <person name="Liao H.L."/>
            <person name="Branco S."/>
            <person name="Kuo A."/>
            <person name="LaButti K."/>
            <person name="Lipzen A."/>
            <person name="Andreopoulos W."/>
            <person name="Pangilinan J."/>
            <person name="Riley R."/>
            <person name="Hundley H."/>
            <person name="Na H."/>
            <person name="Barry K."/>
            <person name="Grigoriev I.V."/>
            <person name="Stajich J.E."/>
            <person name="Kennedy P.G."/>
        </authorList>
    </citation>
    <scope>NUCLEOTIDE SEQUENCE</scope>
    <source>
        <strain evidence="1">S12</strain>
    </source>
</reference>
<evidence type="ECO:0000313" key="2">
    <source>
        <dbReference type="Proteomes" id="UP000719766"/>
    </source>
</evidence>
<dbReference type="RefSeq" id="XP_041156366.1">
    <property type="nucleotide sequence ID" value="XM_041296814.1"/>
</dbReference>
<gene>
    <name evidence="1" type="ORF">HD556DRAFT_1221496</name>
</gene>
<evidence type="ECO:0000313" key="1">
    <source>
        <dbReference type="EMBL" id="KAG1789264.1"/>
    </source>
</evidence>
<dbReference type="AlphaFoldDB" id="A0A9P7DE53"/>
<accession>A0A9P7DE53</accession>
<comment type="caution">
    <text evidence="1">The sequence shown here is derived from an EMBL/GenBank/DDBJ whole genome shotgun (WGS) entry which is preliminary data.</text>
</comment>
<feature type="non-terminal residue" evidence="1">
    <location>
        <position position="180"/>
    </location>
</feature>
<dbReference type="GeneID" id="64590578"/>
<protein>
    <submittedName>
        <fullName evidence="1">Uncharacterized protein</fullName>
    </submittedName>
</protein>